<sequence>MLGFTFQYSMFYGVTFNTCTFIICALAGQVTTSCSGMIYISTTQTRAHVPSLFQLPFIERETDSEGLGLSSYAVPLTQSRGWLLWWSARGLLEEHRKCPEEYGRVPGERRKCSGEFPLQGNTSTGNRMEGWEDRRTGGQDVQRYGEQDI</sequence>
<dbReference type="AlphaFoldDB" id="A0A9P7ELC8"/>
<proteinExistence type="predicted"/>
<evidence type="ECO:0000256" key="1">
    <source>
        <dbReference type="SAM" id="MobiDB-lite"/>
    </source>
</evidence>
<evidence type="ECO:0000313" key="2">
    <source>
        <dbReference type="EMBL" id="KAG1824395.1"/>
    </source>
</evidence>
<dbReference type="EMBL" id="JABBWG010000003">
    <property type="protein sequence ID" value="KAG1824395.1"/>
    <property type="molecule type" value="Genomic_DNA"/>
</dbReference>
<reference evidence="2" key="1">
    <citation type="journal article" date="2020" name="New Phytol.">
        <title>Comparative genomics reveals dynamic genome evolution in host specialist ectomycorrhizal fungi.</title>
        <authorList>
            <person name="Lofgren L.A."/>
            <person name="Nguyen N.H."/>
            <person name="Vilgalys R."/>
            <person name="Ruytinx J."/>
            <person name="Liao H.L."/>
            <person name="Branco S."/>
            <person name="Kuo A."/>
            <person name="LaButti K."/>
            <person name="Lipzen A."/>
            <person name="Andreopoulos W."/>
            <person name="Pangilinan J."/>
            <person name="Riley R."/>
            <person name="Hundley H."/>
            <person name="Na H."/>
            <person name="Barry K."/>
            <person name="Grigoriev I.V."/>
            <person name="Stajich J.E."/>
            <person name="Kennedy P.G."/>
        </authorList>
    </citation>
    <scope>NUCLEOTIDE SEQUENCE</scope>
    <source>
        <strain evidence="2">MN1</strain>
    </source>
</reference>
<feature type="compositionally biased region" description="Basic and acidic residues" evidence="1">
    <location>
        <begin position="129"/>
        <end position="149"/>
    </location>
</feature>
<name>A0A9P7ELC8_9AGAM</name>
<dbReference type="RefSeq" id="XP_041198112.1">
    <property type="nucleotide sequence ID" value="XM_041332325.1"/>
</dbReference>
<evidence type="ECO:0000313" key="3">
    <source>
        <dbReference type="Proteomes" id="UP000807769"/>
    </source>
</evidence>
<keyword evidence="3" id="KW-1185">Reference proteome</keyword>
<feature type="region of interest" description="Disordered" evidence="1">
    <location>
        <begin position="112"/>
        <end position="149"/>
    </location>
</feature>
<gene>
    <name evidence="2" type="ORF">BJ212DRAFT_1295572</name>
</gene>
<protein>
    <submittedName>
        <fullName evidence="2">Uncharacterized protein</fullName>
    </submittedName>
</protein>
<comment type="caution">
    <text evidence="2">The sequence shown here is derived from an EMBL/GenBank/DDBJ whole genome shotgun (WGS) entry which is preliminary data.</text>
</comment>
<organism evidence="2 3">
    <name type="scientific">Suillus subaureus</name>
    <dbReference type="NCBI Taxonomy" id="48587"/>
    <lineage>
        <taxon>Eukaryota</taxon>
        <taxon>Fungi</taxon>
        <taxon>Dikarya</taxon>
        <taxon>Basidiomycota</taxon>
        <taxon>Agaricomycotina</taxon>
        <taxon>Agaricomycetes</taxon>
        <taxon>Agaricomycetidae</taxon>
        <taxon>Boletales</taxon>
        <taxon>Suillineae</taxon>
        <taxon>Suillaceae</taxon>
        <taxon>Suillus</taxon>
    </lineage>
</organism>
<accession>A0A9P7ELC8</accession>
<dbReference type="GeneID" id="64626342"/>
<dbReference type="Proteomes" id="UP000807769">
    <property type="component" value="Unassembled WGS sequence"/>
</dbReference>